<proteinExistence type="predicted"/>
<organism evidence="1">
    <name type="scientific">Oscillatoriales cyanobacterium SpSt-418</name>
    <dbReference type="NCBI Taxonomy" id="2282169"/>
    <lineage>
        <taxon>Bacteria</taxon>
        <taxon>Bacillati</taxon>
        <taxon>Cyanobacteriota</taxon>
        <taxon>Cyanophyceae</taxon>
        <taxon>Oscillatoriophycideae</taxon>
        <taxon>Oscillatoriales</taxon>
    </lineage>
</organism>
<comment type="caution">
    <text evidence="1">The sequence shown here is derived from an EMBL/GenBank/DDBJ whole genome shotgun (WGS) entry which is preliminary data.</text>
</comment>
<dbReference type="AlphaFoldDB" id="A0A7C3PD39"/>
<dbReference type="EMBL" id="DSRU01000034">
    <property type="protein sequence ID" value="HFM96579.1"/>
    <property type="molecule type" value="Genomic_DNA"/>
</dbReference>
<reference evidence="1" key="1">
    <citation type="journal article" date="2020" name="mSystems">
        <title>Genome- and Community-Level Interaction Insights into Carbon Utilization and Element Cycling Functions of Hydrothermarchaeota in Hydrothermal Sediment.</title>
        <authorList>
            <person name="Zhou Z."/>
            <person name="Liu Y."/>
            <person name="Xu W."/>
            <person name="Pan J."/>
            <person name="Luo Z.H."/>
            <person name="Li M."/>
        </authorList>
    </citation>
    <scope>NUCLEOTIDE SEQUENCE [LARGE SCALE GENOMIC DNA]</scope>
    <source>
        <strain evidence="1">SpSt-418</strain>
    </source>
</reference>
<name>A0A7C3PD39_9CYAN</name>
<protein>
    <submittedName>
        <fullName evidence="1">Uncharacterized protein</fullName>
    </submittedName>
</protein>
<sequence>MTPSELETALLSAFRQCAAKGEPLSDRQRQIILEAMLAALPVGESSSNPLDQLTATEQQALLVFVQQQEAAGKDWKATLLNDWLREQDSGSVQFVRLKYGLEWLQQVAPKHLSQYDDSESLLLKVGDRIEINNGLWEWVQEEGPCQREWFPCTVISLQSNPDDNQIFCTVRFEDGSEYEIQGVYDWNRPNWRWYSEP</sequence>
<gene>
    <name evidence="1" type="ORF">ENR64_02210</name>
</gene>
<evidence type="ECO:0000313" key="1">
    <source>
        <dbReference type="EMBL" id="HFM96579.1"/>
    </source>
</evidence>
<accession>A0A7C3PD39</accession>